<feature type="non-terminal residue" evidence="2">
    <location>
        <position position="130"/>
    </location>
</feature>
<feature type="region of interest" description="Disordered" evidence="1">
    <location>
        <begin position="1"/>
        <end position="130"/>
    </location>
</feature>
<feature type="compositionally biased region" description="Basic and acidic residues" evidence="1">
    <location>
        <begin position="59"/>
        <end position="88"/>
    </location>
</feature>
<feature type="compositionally biased region" description="Basic residues" evidence="1">
    <location>
        <begin position="90"/>
        <end position="115"/>
    </location>
</feature>
<evidence type="ECO:0000313" key="2">
    <source>
        <dbReference type="EMBL" id="CAA9411170.1"/>
    </source>
</evidence>
<dbReference type="EMBL" id="CADCVA010000104">
    <property type="protein sequence ID" value="CAA9411170.1"/>
    <property type="molecule type" value="Genomic_DNA"/>
</dbReference>
<protein>
    <submittedName>
        <fullName evidence="2">Uncharacterized protein</fullName>
    </submittedName>
</protein>
<name>A0A6J4PB84_9ACTN</name>
<organism evidence="2">
    <name type="scientific">uncultured Rubrobacteraceae bacterium</name>
    <dbReference type="NCBI Taxonomy" id="349277"/>
    <lineage>
        <taxon>Bacteria</taxon>
        <taxon>Bacillati</taxon>
        <taxon>Actinomycetota</taxon>
        <taxon>Rubrobacteria</taxon>
        <taxon>Rubrobacterales</taxon>
        <taxon>Rubrobacteraceae</taxon>
        <taxon>environmental samples</taxon>
    </lineage>
</organism>
<accession>A0A6J4PB84</accession>
<sequence>EQRPRRAGGGRGGAPGGLRHRRAPAGLGAAQVPSHNGGRVVRLRGRGYVGGLLRRSGRQARERGDDHGGLPDRPGQERDRRRPQDGPRRGLQRRRHPRRQGRRNRKPPRPLRRHRGPEPGPGSVWQFTRL</sequence>
<evidence type="ECO:0000256" key="1">
    <source>
        <dbReference type="SAM" id="MobiDB-lite"/>
    </source>
</evidence>
<gene>
    <name evidence="2" type="ORF">AVDCRST_MAG82-801</name>
</gene>
<proteinExistence type="predicted"/>
<dbReference type="AlphaFoldDB" id="A0A6J4PB84"/>
<reference evidence="2" key="1">
    <citation type="submission" date="2020-02" db="EMBL/GenBank/DDBJ databases">
        <authorList>
            <person name="Meier V. D."/>
        </authorList>
    </citation>
    <scope>NUCLEOTIDE SEQUENCE</scope>
    <source>
        <strain evidence="2">AVDCRST_MAG82</strain>
    </source>
</reference>
<feature type="non-terminal residue" evidence="2">
    <location>
        <position position="1"/>
    </location>
</feature>